<keyword evidence="3" id="KW-0732">Signal</keyword>
<evidence type="ECO:0000259" key="7">
    <source>
        <dbReference type="Pfam" id="PF14322"/>
    </source>
</evidence>
<evidence type="ECO:0000256" key="4">
    <source>
        <dbReference type="ARBA" id="ARBA00023136"/>
    </source>
</evidence>
<dbReference type="InterPro" id="IPR012944">
    <property type="entry name" value="SusD_RagB_dom"/>
</dbReference>
<feature type="domain" description="RagB/SusD" evidence="6">
    <location>
        <begin position="277"/>
        <end position="508"/>
    </location>
</feature>
<dbReference type="AlphaFoldDB" id="F4CFG7"/>
<comment type="subcellular location">
    <subcellularLocation>
        <location evidence="1">Cell outer membrane</location>
    </subcellularLocation>
</comment>
<protein>
    <submittedName>
        <fullName evidence="8">RagB/SusD domain-containing protein</fullName>
    </submittedName>
</protein>
<gene>
    <name evidence="8" type="ordered locus">Sph21_1420</name>
</gene>
<dbReference type="STRING" id="743722.Sph21_1420"/>
<evidence type="ECO:0000259" key="6">
    <source>
        <dbReference type="Pfam" id="PF07980"/>
    </source>
</evidence>
<organism evidence="8">
    <name type="scientific">Sphingobacterium sp. (strain 21)</name>
    <dbReference type="NCBI Taxonomy" id="743722"/>
    <lineage>
        <taxon>Bacteria</taxon>
        <taxon>Pseudomonadati</taxon>
        <taxon>Bacteroidota</taxon>
        <taxon>Sphingobacteriia</taxon>
        <taxon>Sphingobacteriales</taxon>
        <taxon>Sphingobacteriaceae</taxon>
        <taxon>Sphingobacterium</taxon>
    </lineage>
</organism>
<evidence type="ECO:0000256" key="2">
    <source>
        <dbReference type="ARBA" id="ARBA00006275"/>
    </source>
</evidence>
<dbReference type="KEGG" id="shg:Sph21_1420"/>
<dbReference type="GO" id="GO:0009279">
    <property type="term" value="C:cell outer membrane"/>
    <property type="evidence" value="ECO:0007669"/>
    <property type="project" value="UniProtKB-SubCell"/>
</dbReference>
<dbReference type="InterPro" id="IPR011990">
    <property type="entry name" value="TPR-like_helical_dom_sf"/>
</dbReference>
<dbReference type="PATRIC" id="fig|743722.3.peg.1518"/>
<dbReference type="CDD" id="cd08977">
    <property type="entry name" value="SusD"/>
    <property type="match status" value="1"/>
</dbReference>
<name>F4CFG7_SPHS2</name>
<evidence type="ECO:0000256" key="1">
    <source>
        <dbReference type="ARBA" id="ARBA00004442"/>
    </source>
</evidence>
<reference evidence="8" key="1">
    <citation type="submission" date="2011-03" db="EMBL/GenBank/DDBJ databases">
        <title>Complete sequence of Sphingobacterium sp. 21.</title>
        <authorList>
            <consortium name="US DOE Joint Genome Institute"/>
            <person name="Lucas S."/>
            <person name="Copeland A."/>
            <person name="Lapidus A."/>
            <person name="Cheng J.-F."/>
            <person name="Goodwin L."/>
            <person name="Pitluck S."/>
            <person name="Davenport K."/>
            <person name="Detter J.C."/>
            <person name="Han C."/>
            <person name="Tapia R."/>
            <person name="Land M."/>
            <person name="Hauser L."/>
            <person name="Kyrpides N."/>
            <person name="Ivanova N."/>
            <person name="Ovchinnikova G."/>
            <person name="Pagani I."/>
            <person name="Siebers A.K."/>
            <person name="Allgaier M."/>
            <person name="Thelen M.P."/>
            <person name="Hugenholtz P."/>
            <person name="Woyke T."/>
        </authorList>
    </citation>
    <scope>NUCLEOTIDE SEQUENCE</scope>
    <source>
        <strain evidence="8">21</strain>
    </source>
</reference>
<evidence type="ECO:0000256" key="3">
    <source>
        <dbReference type="ARBA" id="ARBA00022729"/>
    </source>
</evidence>
<evidence type="ECO:0000313" key="8">
    <source>
        <dbReference type="EMBL" id="ADZ77983.1"/>
    </source>
</evidence>
<accession>F4CFG7</accession>
<dbReference type="InterPro" id="IPR033985">
    <property type="entry name" value="SusD-like_N"/>
</dbReference>
<proteinExistence type="inferred from homology"/>
<sequence>MKKFVHHITILTVISLGVAVTSCSKDWLNAAPENQASGDDSTFGDPLNAQRFVNSAYTNLLTWEQSSFSWIGATSITSDDADKGSSPGDNGTDKDQMDALSYTASTPTFYSLWGSNYLGVNYCNQALENVPQFAIEESLKTRYAAEVRFLRAYYYFNLVRMFGNIPKIDRVINYENAEDRESAYTQLPPDSIYTLIKSDLEFALQNLPKNTEYGAENLGRATMGAAAGLLAKVSMYKKEWDRAYSLTDSIINGAVGAYALVNDYTTIWREVGENSSESLFEIQSSGVQNSSVQQFSQVQGISQGTFNVPPAQVFQGWGFNSPSADLYNAYGEGDVRRDATIISVGNTLFDGVRVLSATNPRYNYKAYQSILQETYGGNTNYSNVNIRVLRMGEIYLIRAEAANELGNTAIALSSLNAVRARARGNNADAVPDIQTGDQVELRQTIWNERRLELAMEFDRFFDLIRTGQAGTVLRAHGKQFVDGKHELFPIPQNEIIASDNRLQQNPGY</sequence>
<dbReference type="Pfam" id="PF07980">
    <property type="entry name" value="SusD_RagB"/>
    <property type="match status" value="1"/>
</dbReference>
<feature type="domain" description="SusD-like N-terminal" evidence="7">
    <location>
        <begin position="26"/>
        <end position="233"/>
    </location>
</feature>
<evidence type="ECO:0000256" key="5">
    <source>
        <dbReference type="ARBA" id="ARBA00023237"/>
    </source>
</evidence>
<keyword evidence="5" id="KW-0998">Cell outer membrane</keyword>
<dbReference type="HOGENOM" id="CLU_015553_1_4_10"/>
<dbReference type="SUPFAM" id="SSF48452">
    <property type="entry name" value="TPR-like"/>
    <property type="match status" value="1"/>
</dbReference>
<dbReference type="Pfam" id="PF14322">
    <property type="entry name" value="SusD-like_3"/>
    <property type="match status" value="1"/>
</dbReference>
<dbReference type="OrthoDB" id="618454at2"/>
<dbReference type="PROSITE" id="PS51257">
    <property type="entry name" value="PROKAR_LIPOPROTEIN"/>
    <property type="match status" value="1"/>
</dbReference>
<dbReference type="Gene3D" id="1.25.40.390">
    <property type="match status" value="1"/>
</dbReference>
<dbReference type="eggNOG" id="COG0446">
    <property type="taxonomic scope" value="Bacteria"/>
</dbReference>
<dbReference type="EMBL" id="CP002584">
    <property type="protein sequence ID" value="ADZ77983.1"/>
    <property type="molecule type" value="Genomic_DNA"/>
</dbReference>
<keyword evidence="4" id="KW-0472">Membrane</keyword>
<comment type="similarity">
    <text evidence="2">Belongs to the SusD family.</text>
</comment>